<gene>
    <name evidence="2" type="ORF">HMH01_11450</name>
</gene>
<sequence>MSKKSPDQPYYLKYRDLGWLDRPLPQAPEFFPQKAVDRLCRIAGADDETDRTRLADELRTIADVFWVAAMSSPLGAQGGPASQTPDERKRKITSSVLRPAEKLIEALSDENLTLLSEWPDELPSTPPNRDTLIDELIKIRNRTRDLFEVLDDRKRKGSAISQEFKIDLANALAEVFERYFPNAQPSRGGYDRTQNPSSEYQAFLTTCAKEVFGDDFKFSGNVLDEVAKLRGNR</sequence>
<comment type="caution">
    <text evidence="2">The sequence shown here is derived from an EMBL/GenBank/DDBJ whole genome shotgun (WGS) entry which is preliminary data.</text>
</comment>
<feature type="region of interest" description="Disordered" evidence="1">
    <location>
        <begin position="75"/>
        <end position="94"/>
    </location>
</feature>
<dbReference type="EMBL" id="JABFBC010000002">
    <property type="protein sequence ID" value="NNU81053.1"/>
    <property type="molecule type" value="Genomic_DNA"/>
</dbReference>
<dbReference type="AlphaFoldDB" id="A0A849L463"/>
<organism evidence="2 3">
    <name type="scientific">Halovulum dunhuangense</name>
    <dbReference type="NCBI Taxonomy" id="1505036"/>
    <lineage>
        <taxon>Bacteria</taxon>
        <taxon>Pseudomonadati</taxon>
        <taxon>Pseudomonadota</taxon>
        <taxon>Alphaproteobacteria</taxon>
        <taxon>Rhodobacterales</taxon>
        <taxon>Paracoccaceae</taxon>
        <taxon>Halovulum</taxon>
    </lineage>
</organism>
<evidence type="ECO:0000313" key="2">
    <source>
        <dbReference type="EMBL" id="NNU81053.1"/>
    </source>
</evidence>
<evidence type="ECO:0000256" key="1">
    <source>
        <dbReference type="SAM" id="MobiDB-lite"/>
    </source>
</evidence>
<keyword evidence="3" id="KW-1185">Reference proteome</keyword>
<reference evidence="2 3" key="1">
    <citation type="submission" date="2020-05" db="EMBL/GenBank/DDBJ databases">
        <title>Gimesia benthica sp. nov., a novel planctomycete isolated from a deep-sea water sample of the Northwest Indian Ocean.</title>
        <authorList>
            <person name="Wang J."/>
            <person name="Ruan C."/>
            <person name="Song L."/>
            <person name="Zhu Y."/>
            <person name="Li A."/>
            <person name="Zheng X."/>
            <person name="Wang L."/>
            <person name="Lu Z."/>
            <person name="Huang Y."/>
            <person name="Du W."/>
            <person name="Zhou Y."/>
            <person name="Huang L."/>
            <person name="Dai X."/>
        </authorList>
    </citation>
    <scope>NUCLEOTIDE SEQUENCE [LARGE SCALE GENOMIC DNA]</scope>
    <source>
        <strain evidence="2 3">YYQ-30</strain>
    </source>
</reference>
<dbReference type="Proteomes" id="UP000572377">
    <property type="component" value="Unassembled WGS sequence"/>
</dbReference>
<accession>A0A849L463</accession>
<name>A0A849L463_9RHOB</name>
<evidence type="ECO:0000313" key="3">
    <source>
        <dbReference type="Proteomes" id="UP000572377"/>
    </source>
</evidence>
<proteinExistence type="predicted"/>
<protein>
    <submittedName>
        <fullName evidence="2">Uncharacterized protein</fullName>
    </submittedName>
</protein>